<dbReference type="Proteomes" id="UP000557656">
    <property type="component" value="Unassembled WGS sequence"/>
</dbReference>
<evidence type="ECO:0000313" key="1">
    <source>
        <dbReference type="EMBL" id="NNG54937.1"/>
    </source>
</evidence>
<name>A0A7Y7QXA9_9SPHN</name>
<organism evidence="2 3">
    <name type="scientific">Sphingomonas sanguinis</name>
    <dbReference type="NCBI Taxonomy" id="33051"/>
    <lineage>
        <taxon>Bacteria</taxon>
        <taxon>Pseudomonadati</taxon>
        <taxon>Pseudomonadota</taxon>
        <taxon>Alphaproteobacteria</taxon>
        <taxon>Sphingomonadales</taxon>
        <taxon>Sphingomonadaceae</taxon>
        <taxon>Sphingomonas</taxon>
    </lineage>
</organism>
<dbReference type="RefSeq" id="WP_063113216.1">
    <property type="nucleotide sequence ID" value="NZ_JABEOV010000024.1"/>
</dbReference>
<comment type="caution">
    <text evidence="2">The sequence shown here is derived from an EMBL/GenBank/DDBJ whole genome shotgun (WGS) entry which is preliminary data.</text>
</comment>
<proteinExistence type="predicted"/>
<dbReference type="EMBL" id="JABYQV010000014">
    <property type="protein sequence ID" value="NVP32378.1"/>
    <property type="molecule type" value="Genomic_DNA"/>
</dbReference>
<dbReference type="Pfam" id="PF09926">
    <property type="entry name" value="DUF2158"/>
    <property type="match status" value="1"/>
</dbReference>
<protein>
    <submittedName>
        <fullName evidence="2">DUF2158 domain-containing protein</fullName>
    </submittedName>
</protein>
<dbReference type="Proteomes" id="UP000531581">
    <property type="component" value="Unassembled WGS sequence"/>
</dbReference>
<dbReference type="AlphaFoldDB" id="A0A7Y7QXA9"/>
<dbReference type="InterPro" id="IPR019226">
    <property type="entry name" value="DUF2158"/>
</dbReference>
<sequence length="67" mass="7724">MSEYNVGDCVRLKSGGPEMTIWGKDAGSGELLCQWFEESKLHNFIFRPDVLYSIDDRRDRTIPGETR</sequence>
<evidence type="ECO:0000313" key="4">
    <source>
        <dbReference type="Proteomes" id="UP000557656"/>
    </source>
</evidence>
<evidence type="ECO:0000313" key="3">
    <source>
        <dbReference type="Proteomes" id="UP000531581"/>
    </source>
</evidence>
<dbReference type="EMBL" id="JABEOV010000024">
    <property type="protein sequence ID" value="NNG54937.1"/>
    <property type="molecule type" value="Genomic_DNA"/>
</dbReference>
<reference evidence="3 4" key="1">
    <citation type="submission" date="2020-05" db="EMBL/GenBank/DDBJ databases">
        <title>Draft Genome Sequences of Sphingomonas sp. Isolated from the International Space Station.</title>
        <authorList>
            <person name="Bijlani S."/>
            <person name="Singh N.K."/>
            <person name="Mason C.E."/>
            <person name="Wang C.C."/>
            <person name="Venkateswaran K."/>
        </authorList>
    </citation>
    <scope>NUCLEOTIDE SEQUENCE [LARGE SCALE GENOMIC DNA]</scope>
    <source>
        <strain evidence="1 4">IIF7SW-B5</strain>
        <strain evidence="2">ISS-IIF7SWP</strain>
    </source>
</reference>
<keyword evidence="4" id="KW-1185">Reference proteome</keyword>
<evidence type="ECO:0000313" key="2">
    <source>
        <dbReference type="EMBL" id="NVP32378.1"/>
    </source>
</evidence>
<gene>
    <name evidence="1" type="ORF">HKX05_16425</name>
    <name evidence="2" type="ORF">HLV41_15155</name>
</gene>
<accession>A0A7Y7QXA9</accession>